<organism evidence="2 4">
    <name type="scientific">Chitinophaga sancti</name>
    <dbReference type="NCBI Taxonomy" id="1004"/>
    <lineage>
        <taxon>Bacteria</taxon>
        <taxon>Pseudomonadati</taxon>
        <taxon>Bacteroidota</taxon>
        <taxon>Chitinophagia</taxon>
        <taxon>Chitinophagales</taxon>
        <taxon>Chitinophagaceae</taxon>
        <taxon>Chitinophaga</taxon>
    </lineage>
</organism>
<gene>
    <name evidence="2" type="ORF">SAMN05661012_04564</name>
    <name evidence="3" type="ORF">SR876_24710</name>
</gene>
<evidence type="ECO:0000313" key="3">
    <source>
        <dbReference type="EMBL" id="WQG88132.1"/>
    </source>
</evidence>
<dbReference type="SUPFAM" id="SSF53335">
    <property type="entry name" value="S-adenosyl-L-methionine-dependent methyltransferases"/>
    <property type="match status" value="1"/>
</dbReference>
<keyword evidence="2" id="KW-0489">Methyltransferase</keyword>
<dbReference type="EMBL" id="FPIZ01000016">
    <property type="protein sequence ID" value="SFW78038.1"/>
    <property type="molecule type" value="Genomic_DNA"/>
</dbReference>
<dbReference type="Proteomes" id="UP001326715">
    <property type="component" value="Chromosome"/>
</dbReference>
<feature type="domain" description="Methyltransferase" evidence="1">
    <location>
        <begin position="45"/>
        <end position="140"/>
    </location>
</feature>
<proteinExistence type="predicted"/>
<dbReference type="InterPro" id="IPR041698">
    <property type="entry name" value="Methyltransf_25"/>
</dbReference>
<dbReference type="Pfam" id="PF13649">
    <property type="entry name" value="Methyltransf_25"/>
    <property type="match status" value="1"/>
</dbReference>
<dbReference type="EMBL" id="CP140154">
    <property type="protein sequence ID" value="WQG88132.1"/>
    <property type="molecule type" value="Genomic_DNA"/>
</dbReference>
<dbReference type="AlphaFoldDB" id="A0A1K1S154"/>
<evidence type="ECO:0000313" key="5">
    <source>
        <dbReference type="Proteomes" id="UP001326715"/>
    </source>
</evidence>
<protein>
    <submittedName>
        <fullName evidence="3">Class I SAM-dependent methyltransferase</fullName>
        <ecNumber evidence="3">2.1.-.-</ecNumber>
    </submittedName>
    <submittedName>
        <fullName evidence="2">Methyltransferase domain-containing protein</fullName>
    </submittedName>
</protein>
<dbReference type="RefSeq" id="WP_072363538.1">
    <property type="nucleotide sequence ID" value="NZ_CBHWAX010000087.1"/>
</dbReference>
<dbReference type="PANTHER" id="PTHR12843">
    <property type="entry name" value="PROTEIN-LYSINE N-METHYLTRANSFERASE METTL10"/>
    <property type="match status" value="1"/>
</dbReference>
<keyword evidence="2" id="KW-0808">Transferase</keyword>
<name>A0A1K1S154_9BACT</name>
<dbReference type="GO" id="GO:0032259">
    <property type="term" value="P:methylation"/>
    <property type="evidence" value="ECO:0007669"/>
    <property type="project" value="UniProtKB-KW"/>
</dbReference>
<evidence type="ECO:0000259" key="1">
    <source>
        <dbReference type="Pfam" id="PF13649"/>
    </source>
</evidence>
<dbReference type="OrthoDB" id="9788660at2"/>
<accession>A0A1K1S154</accession>
<dbReference type="STRING" id="1004.SAMN05661012_04564"/>
<dbReference type="Proteomes" id="UP000183788">
    <property type="component" value="Unassembled WGS sequence"/>
</dbReference>
<reference evidence="3 5" key="2">
    <citation type="submission" date="2023-11" db="EMBL/GenBank/DDBJ databases">
        <title>MicrobeMod: A computational toolkit for identifying prokaryotic methylation and restriction-modification with nanopore sequencing.</title>
        <authorList>
            <person name="Crits-Christoph A."/>
            <person name="Kang S.C."/>
            <person name="Lee H."/>
            <person name="Ostrov N."/>
        </authorList>
    </citation>
    <scope>NUCLEOTIDE SEQUENCE [LARGE SCALE GENOMIC DNA]</scope>
    <source>
        <strain evidence="3 5">ATCC 23090</strain>
    </source>
</reference>
<dbReference type="EC" id="2.1.-.-" evidence="3"/>
<dbReference type="CDD" id="cd02440">
    <property type="entry name" value="AdoMet_MTases"/>
    <property type="match status" value="1"/>
</dbReference>
<dbReference type="PANTHER" id="PTHR12843:SF5">
    <property type="entry name" value="EEF1A LYSINE METHYLTRANSFERASE 2"/>
    <property type="match status" value="1"/>
</dbReference>
<sequence>MENKSAHWEHVYETKGPAEVSWTQDIPQTSLDYIKECQLSKDANIIDIGGGDSKLVDFLLEEGYRNITVLDISKAALEKAQQRLGAKAALVKWIVQDITTFSPEMTYDCWHDRAAFHFMTTPEQIRQYLSVAAAHVKKNGYAIIGTFSEQGPEKCSGLPVTRYSENALTDTLQLHFEKIKCITENHTTPFNTTQNFLFCSFRKK</sequence>
<reference evidence="2 4" key="1">
    <citation type="submission" date="2016-11" db="EMBL/GenBank/DDBJ databases">
        <authorList>
            <person name="Jaros S."/>
            <person name="Januszkiewicz K."/>
            <person name="Wedrychowicz H."/>
        </authorList>
    </citation>
    <scope>NUCLEOTIDE SEQUENCE [LARGE SCALE GENOMIC DNA]</scope>
    <source>
        <strain evidence="2 4">DSM 784</strain>
    </source>
</reference>
<evidence type="ECO:0000313" key="4">
    <source>
        <dbReference type="Proteomes" id="UP000183788"/>
    </source>
</evidence>
<evidence type="ECO:0000313" key="2">
    <source>
        <dbReference type="EMBL" id="SFW78038.1"/>
    </source>
</evidence>
<dbReference type="GO" id="GO:0008168">
    <property type="term" value="F:methyltransferase activity"/>
    <property type="evidence" value="ECO:0007669"/>
    <property type="project" value="UniProtKB-KW"/>
</dbReference>
<keyword evidence="5" id="KW-1185">Reference proteome</keyword>
<dbReference type="InterPro" id="IPR029063">
    <property type="entry name" value="SAM-dependent_MTases_sf"/>
</dbReference>
<dbReference type="Gene3D" id="3.40.50.150">
    <property type="entry name" value="Vaccinia Virus protein VP39"/>
    <property type="match status" value="1"/>
</dbReference>